<protein>
    <submittedName>
        <fullName evidence="2">Peptidase family M23</fullName>
    </submittedName>
</protein>
<reference evidence="3" key="1">
    <citation type="submission" date="2016-10" db="EMBL/GenBank/DDBJ databases">
        <authorList>
            <person name="Varghese N."/>
        </authorList>
    </citation>
    <scope>NUCLEOTIDE SEQUENCE [LARGE SCALE GENOMIC DNA]</scope>
    <source>
        <strain evidence="3">DSM 20639</strain>
    </source>
</reference>
<dbReference type="GO" id="GO:0004222">
    <property type="term" value="F:metalloendopeptidase activity"/>
    <property type="evidence" value="ECO:0007669"/>
    <property type="project" value="TreeGrafter"/>
</dbReference>
<gene>
    <name evidence="2" type="ORF">SAMN05421878_101129</name>
</gene>
<dbReference type="SUPFAM" id="SSF51261">
    <property type="entry name" value="Duplicated hybrid motif"/>
    <property type="match status" value="1"/>
</dbReference>
<dbReference type="PANTHER" id="PTHR21666:SF270">
    <property type="entry name" value="MUREIN HYDROLASE ACTIVATOR ENVC"/>
    <property type="match status" value="1"/>
</dbReference>
<name>A0A1G6ZIE2_9ACTO</name>
<dbReference type="InterPro" id="IPR050570">
    <property type="entry name" value="Cell_wall_metabolism_enzyme"/>
</dbReference>
<feature type="domain" description="M23ase beta-sheet core" evidence="1">
    <location>
        <begin position="84"/>
        <end position="180"/>
    </location>
</feature>
<dbReference type="PANTHER" id="PTHR21666">
    <property type="entry name" value="PEPTIDASE-RELATED"/>
    <property type="match status" value="1"/>
</dbReference>
<dbReference type="EMBL" id="FNAU01000001">
    <property type="protein sequence ID" value="SDE02213.1"/>
    <property type="molecule type" value="Genomic_DNA"/>
</dbReference>
<dbReference type="InterPro" id="IPR016047">
    <property type="entry name" value="M23ase_b-sheet_dom"/>
</dbReference>
<keyword evidence="3" id="KW-1185">Reference proteome</keyword>
<dbReference type="Proteomes" id="UP000182744">
    <property type="component" value="Unassembled WGS sequence"/>
</dbReference>
<dbReference type="AlphaFoldDB" id="A0A1G6ZIE2"/>
<dbReference type="InterPro" id="IPR011055">
    <property type="entry name" value="Dup_hybrid_motif"/>
</dbReference>
<proteinExistence type="predicted"/>
<evidence type="ECO:0000259" key="1">
    <source>
        <dbReference type="Pfam" id="PF01551"/>
    </source>
</evidence>
<sequence>MAAPVQSLPDAPPRALPAALPRALRGAPLGHFPAPPGYISPRFFGPFLPGMENESSGHRFVSPSGEEPIITRGFNAPDPNWLPGHRGVDMAFVLDQPVLAAGSGTVIYAGMLVDRKVISIEHPNGIRTSYEPVEPRVKRGQKVTAGEVIGWAQAGHSDKVPEGFVAVHWGARRGSVYLDPLSLLRRREIRLY</sequence>
<organism evidence="2 3">
    <name type="scientific">Actinobaculum suis</name>
    <dbReference type="NCBI Taxonomy" id="1657"/>
    <lineage>
        <taxon>Bacteria</taxon>
        <taxon>Bacillati</taxon>
        <taxon>Actinomycetota</taxon>
        <taxon>Actinomycetes</taxon>
        <taxon>Actinomycetales</taxon>
        <taxon>Actinomycetaceae</taxon>
        <taxon>Actinobaculum</taxon>
    </lineage>
</organism>
<accession>A0A1G6ZIE2</accession>
<dbReference type="Gene3D" id="2.70.70.10">
    <property type="entry name" value="Glucose Permease (Domain IIA)"/>
    <property type="match status" value="1"/>
</dbReference>
<evidence type="ECO:0000313" key="2">
    <source>
        <dbReference type="EMBL" id="SDE02213.1"/>
    </source>
</evidence>
<dbReference type="CDD" id="cd12797">
    <property type="entry name" value="M23_peptidase"/>
    <property type="match status" value="1"/>
</dbReference>
<evidence type="ECO:0000313" key="3">
    <source>
        <dbReference type="Proteomes" id="UP000182744"/>
    </source>
</evidence>
<dbReference type="Pfam" id="PF01551">
    <property type="entry name" value="Peptidase_M23"/>
    <property type="match status" value="1"/>
</dbReference>